<gene>
    <name evidence="1" type="ORF">PsYK624_167630</name>
</gene>
<reference evidence="1 2" key="1">
    <citation type="submission" date="2021-08" db="EMBL/GenBank/DDBJ databases">
        <title>Draft Genome Sequence of Phanerochaete sordida strain YK-624.</title>
        <authorList>
            <person name="Mori T."/>
            <person name="Dohra H."/>
            <person name="Suzuki T."/>
            <person name="Kawagishi H."/>
            <person name="Hirai H."/>
        </authorList>
    </citation>
    <scope>NUCLEOTIDE SEQUENCE [LARGE SCALE GENOMIC DNA]</scope>
    <source>
        <strain evidence="1 2">YK-624</strain>
    </source>
</reference>
<proteinExistence type="predicted"/>
<dbReference type="Proteomes" id="UP000703269">
    <property type="component" value="Unassembled WGS sequence"/>
</dbReference>
<dbReference type="AlphaFoldDB" id="A0A9P3GXJ2"/>
<keyword evidence="2" id="KW-1185">Reference proteome</keyword>
<sequence length="73" mass="8536">MRELHQLERLVLNKGLTFREGSIIQRSRSTKEKPEVVCMTGGKHGFVIGIKRKVRFDFIFAVGQCPRHLRRDK</sequence>
<accession>A0A9P3GXJ2</accession>
<dbReference type="EMBL" id="BPQB01000157">
    <property type="protein sequence ID" value="GJF00475.1"/>
    <property type="molecule type" value="Genomic_DNA"/>
</dbReference>
<organism evidence="1 2">
    <name type="scientific">Phanerochaete sordida</name>
    <dbReference type="NCBI Taxonomy" id="48140"/>
    <lineage>
        <taxon>Eukaryota</taxon>
        <taxon>Fungi</taxon>
        <taxon>Dikarya</taxon>
        <taxon>Basidiomycota</taxon>
        <taxon>Agaricomycotina</taxon>
        <taxon>Agaricomycetes</taxon>
        <taxon>Polyporales</taxon>
        <taxon>Phanerochaetaceae</taxon>
        <taxon>Phanerochaete</taxon>
    </lineage>
</organism>
<evidence type="ECO:0000313" key="2">
    <source>
        <dbReference type="Proteomes" id="UP000703269"/>
    </source>
</evidence>
<name>A0A9P3GXJ2_9APHY</name>
<protein>
    <submittedName>
        <fullName evidence="1">Uncharacterized protein</fullName>
    </submittedName>
</protein>
<comment type="caution">
    <text evidence="1">The sequence shown here is derived from an EMBL/GenBank/DDBJ whole genome shotgun (WGS) entry which is preliminary data.</text>
</comment>
<evidence type="ECO:0000313" key="1">
    <source>
        <dbReference type="EMBL" id="GJF00475.1"/>
    </source>
</evidence>